<feature type="domain" description="FtsK gamma" evidence="1">
    <location>
        <begin position="6"/>
        <end position="66"/>
    </location>
</feature>
<dbReference type="Proteomes" id="UP000837958">
    <property type="component" value="Chromosome"/>
</dbReference>
<reference evidence="3 4" key="1">
    <citation type="journal article" date="2007" name="Genome Biol.">
        <title>Characterization and modeling of the Haemophilus influenzae core and supragenomes based on the complete genomic sequences of Rd and 12 clinical nontypeable strains.</title>
        <authorList>
            <person name="Hogg J.S."/>
            <person name="Hu F.Z."/>
            <person name="Janto B."/>
            <person name="Boissy R."/>
            <person name="Hayes J."/>
            <person name="Keefe R."/>
            <person name="Post J.C."/>
            <person name="Ehrlich G.D."/>
        </authorList>
    </citation>
    <scope>NUCLEOTIDE SEQUENCE [LARGE SCALE GENOMIC DNA]</scope>
    <source>
        <strain evidence="3">3655</strain>
        <strain evidence="4">NTHi 3655</strain>
    </source>
</reference>
<dbReference type="Proteomes" id="UP000003185">
    <property type="component" value="Unassembled WGS sequence"/>
</dbReference>
<dbReference type="InterPro" id="IPR036388">
    <property type="entry name" value="WH-like_DNA-bd_sf"/>
</dbReference>
<proteinExistence type="predicted"/>
<dbReference type="AlphaFoldDB" id="A0A0H3PD18"/>
<evidence type="ECO:0000313" key="5">
    <source>
        <dbReference type="Proteomes" id="UP000837958"/>
    </source>
</evidence>
<name>A0A0H3PD18_HAEI3</name>
<organism evidence="3 4">
    <name type="scientific">Haemophilus influenzae (strain NTHi 3655)</name>
    <dbReference type="NCBI Taxonomy" id="375177"/>
    <lineage>
        <taxon>Bacteria</taxon>
        <taxon>Pseudomonadati</taxon>
        <taxon>Pseudomonadota</taxon>
        <taxon>Gammaproteobacteria</taxon>
        <taxon>Pasteurellales</taxon>
        <taxon>Pasteurellaceae</taxon>
        <taxon>Haemophilus</taxon>
    </lineage>
</organism>
<dbReference type="InterPro" id="IPR018541">
    <property type="entry name" value="Ftsk_gamma"/>
</dbReference>
<reference evidence="5" key="2">
    <citation type="submission" date="2021-11" db="EMBL/GenBank/DDBJ databases">
        <authorList>
            <person name="Riesbeck K."/>
        </authorList>
    </citation>
    <scope>NUCLEOTIDE SEQUENCE [LARGE SCALE GENOMIC DNA]</scope>
</reference>
<evidence type="ECO:0000313" key="4">
    <source>
        <dbReference type="Proteomes" id="UP000003185"/>
    </source>
</evidence>
<dbReference type="GO" id="GO:0051301">
    <property type="term" value="P:cell division"/>
    <property type="evidence" value="ECO:0007669"/>
    <property type="project" value="UniProtKB-KW"/>
</dbReference>
<dbReference type="GeneID" id="93220366"/>
<sequence>MAMKVIMARDPLFEDVKKYVQQQKFASCSMIQRRFMLGFNRAGQILEQLEQAGIISSMKNGQRKVL</sequence>
<dbReference type="Gene3D" id="1.10.10.10">
    <property type="entry name" value="Winged helix-like DNA-binding domain superfamily/Winged helix DNA-binding domain"/>
    <property type="match status" value="1"/>
</dbReference>
<dbReference type="SUPFAM" id="SSF46785">
    <property type="entry name" value="Winged helix' DNA-binding domain"/>
    <property type="match status" value="1"/>
</dbReference>
<dbReference type="EMBL" id="AAZF01000005">
    <property type="protein sequence ID" value="EDJ92642.1"/>
    <property type="molecule type" value="Genomic_DNA"/>
</dbReference>
<evidence type="ECO:0000313" key="2">
    <source>
        <dbReference type="EMBL" id="CAH0451362.1"/>
    </source>
</evidence>
<dbReference type="SMART" id="SM00843">
    <property type="entry name" value="Ftsk_gamma"/>
    <property type="match status" value="1"/>
</dbReference>
<protein>
    <submittedName>
        <fullName evidence="2">Cell division protein FtsK</fullName>
    </submittedName>
    <submittedName>
        <fullName evidence="3">DNA translocase FtsK</fullName>
    </submittedName>
</protein>
<dbReference type="EMBL" id="OV040719">
    <property type="protein sequence ID" value="CAH0451362.1"/>
    <property type="molecule type" value="Genomic_DNA"/>
</dbReference>
<dbReference type="Pfam" id="PF09397">
    <property type="entry name" value="FtsK_gamma"/>
    <property type="match status" value="1"/>
</dbReference>
<dbReference type="InterPro" id="IPR036390">
    <property type="entry name" value="WH_DNA-bd_sf"/>
</dbReference>
<reference evidence="2" key="3">
    <citation type="submission" date="2024-01" db="EMBL/GenBank/DDBJ databases">
        <authorList>
            <person name="Riesbeck K."/>
        </authorList>
    </citation>
    <scope>NUCLEOTIDE SEQUENCE</scope>
    <source>
        <strain evidence="2">3655</strain>
    </source>
</reference>
<keyword evidence="2" id="KW-0131">Cell cycle</keyword>
<evidence type="ECO:0000313" key="3">
    <source>
        <dbReference type="EMBL" id="EDJ92642.1"/>
    </source>
</evidence>
<gene>
    <name evidence="3" type="ORF">CGSHi3655_03216</name>
    <name evidence="2" type="ORF">KRLU3655_LOCUS1438</name>
</gene>
<evidence type="ECO:0000259" key="1">
    <source>
        <dbReference type="SMART" id="SM00843"/>
    </source>
</evidence>
<accession>A0A0H3PD18</accession>
<dbReference type="RefSeq" id="WP_005657409.1">
    <property type="nucleotide sequence ID" value="NZ_AAZF01000005.1"/>
</dbReference>
<keyword evidence="2" id="KW-0132">Cell division</keyword>